<accession>A0A3N0EIK1</accession>
<dbReference type="NCBIfam" id="TIGR02937">
    <property type="entry name" value="sigma70-ECF"/>
    <property type="match status" value="1"/>
</dbReference>
<dbReference type="GO" id="GO:0006352">
    <property type="term" value="P:DNA-templated transcription initiation"/>
    <property type="evidence" value="ECO:0007669"/>
    <property type="project" value="InterPro"/>
</dbReference>
<evidence type="ECO:0000256" key="4">
    <source>
        <dbReference type="ARBA" id="ARBA00023163"/>
    </source>
</evidence>
<evidence type="ECO:0000313" key="8">
    <source>
        <dbReference type="Proteomes" id="UP000267469"/>
    </source>
</evidence>
<evidence type="ECO:0000256" key="5">
    <source>
        <dbReference type="SAM" id="MobiDB-lite"/>
    </source>
</evidence>
<dbReference type="Gene3D" id="1.10.10.10">
    <property type="entry name" value="Winged helix-like DNA-binding domain superfamily/Winged helix DNA-binding domain"/>
    <property type="match status" value="1"/>
</dbReference>
<keyword evidence="8" id="KW-1185">Reference proteome</keyword>
<keyword evidence="3" id="KW-0731">Sigma factor</keyword>
<evidence type="ECO:0000313" key="7">
    <source>
        <dbReference type="EMBL" id="RNL87736.1"/>
    </source>
</evidence>
<comment type="similarity">
    <text evidence="1">Belongs to the sigma-70 factor family. ECF subfamily.</text>
</comment>
<evidence type="ECO:0000256" key="1">
    <source>
        <dbReference type="ARBA" id="ARBA00010641"/>
    </source>
</evidence>
<feature type="domain" description="RNA polymerase sigma-70 region 2" evidence="6">
    <location>
        <begin position="43"/>
        <end position="108"/>
    </location>
</feature>
<dbReference type="AlphaFoldDB" id="A0A3N0EIK1"/>
<gene>
    <name evidence="7" type="ORF">ED312_10060</name>
</gene>
<name>A0A3N0EIK1_SINP1</name>
<organism evidence="7 8">
    <name type="scientific">Sinomicrobium pectinilyticum</name>
    <dbReference type="NCBI Taxonomy" id="1084421"/>
    <lineage>
        <taxon>Bacteria</taxon>
        <taxon>Pseudomonadati</taxon>
        <taxon>Bacteroidota</taxon>
        <taxon>Flavobacteriia</taxon>
        <taxon>Flavobacteriales</taxon>
        <taxon>Flavobacteriaceae</taxon>
        <taxon>Sinomicrobium</taxon>
    </lineage>
</organism>
<dbReference type="InterPro" id="IPR013324">
    <property type="entry name" value="RNA_pol_sigma_r3/r4-like"/>
</dbReference>
<dbReference type="InterPro" id="IPR013325">
    <property type="entry name" value="RNA_pol_sigma_r2"/>
</dbReference>
<evidence type="ECO:0000256" key="2">
    <source>
        <dbReference type="ARBA" id="ARBA00023015"/>
    </source>
</evidence>
<dbReference type="SUPFAM" id="SSF88946">
    <property type="entry name" value="Sigma2 domain of RNA polymerase sigma factors"/>
    <property type="match status" value="1"/>
</dbReference>
<evidence type="ECO:0000256" key="3">
    <source>
        <dbReference type="ARBA" id="ARBA00023082"/>
    </source>
</evidence>
<evidence type="ECO:0000259" key="6">
    <source>
        <dbReference type="Pfam" id="PF04542"/>
    </source>
</evidence>
<dbReference type="EMBL" id="RJTM01000071">
    <property type="protein sequence ID" value="RNL87736.1"/>
    <property type="molecule type" value="Genomic_DNA"/>
</dbReference>
<sequence>MEDIVWNNNMSCTGKPREHHTDSDAELWVAFLSGSAIAFETIYSQNFEALYYYGLKLVPDEALVEDCIQELFILLWAKRERLGKAKVIRAYLYTVLRRNIFEEARKRGKLLTLVDGSERQITGETPPEEPMGQEEGEELSKALDMAMKTLSLKQRELLHLKYHGQMNNREIARITKMPYSQVCYHLKTAIEQLYGNLKRFQP</sequence>
<dbReference type="Gene3D" id="1.10.1740.10">
    <property type="match status" value="1"/>
</dbReference>
<dbReference type="InterPro" id="IPR039425">
    <property type="entry name" value="RNA_pol_sigma-70-like"/>
</dbReference>
<dbReference type="OrthoDB" id="9150024at2"/>
<comment type="caution">
    <text evidence="7">The sequence shown here is derived from an EMBL/GenBank/DDBJ whole genome shotgun (WGS) entry which is preliminary data.</text>
</comment>
<dbReference type="SUPFAM" id="SSF88659">
    <property type="entry name" value="Sigma3 and sigma4 domains of RNA polymerase sigma factors"/>
    <property type="match status" value="1"/>
</dbReference>
<keyword evidence="2" id="KW-0805">Transcription regulation</keyword>
<keyword evidence="4" id="KW-0804">Transcription</keyword>
<dbReference type="InterPro" id="IPR036388">
    <property type="entry name" value="WH-like_DNA-bd_sf"/>
</dbReference>
<dbReference type="RefSeq" id="WP_123215880.1">
    <property type="nucleotide sequence ID" value="NZ_RJTM01000071.1"/>
</dbReference>
<dbReference type="Pfam" id="PF04542">
    <property type="entry name" value="Sigma70_r2"/>
    <property type="match status" value="1"/>
</dbReference>
<dbReference type="PANTHER" id="PTHR43133:SF46">
    <property type="entry name" value="RNA POLYMERASE SIGMA-70 FACTOR ECF SUBFAMILY"/>
    <property type="match status" value="1"/>
</dbReference>
<dbReference type="InterPro" id="IPR007627">
    <property type="entry name" value="RNA_pol_sigma70_r2"/>
</dbReference>
<dbReference type="PANTHER" id="PTHR43133">
    <property type="entry name" value="RNA POLYMERASE ECF-TYPE SIGMA FACTO"/>
    <property type="match status" value="1"/>
</dbReference>
<dbReference type="InterPro" id="IPR014284">
    <property type="entry name" value="RNA_pol_sigma-70_dom"/>
</dbReference>
<proteinExistence type="inferred from homology"/>
<feature type="region of interest" description="Disordered" evidence="5">
    <location>
        <begin position="118"/>
        <end position="137"/>
    </location>
</feature>
<reference evidence="7 8" key="1">
    <citation type="submission" date="2018-10" db="EMBL/GenBank/DDBJ databases">
        <title>Sinomicrobium pectinilyticum sp. nov., a pectinase-producing bacterium isolated from alkaline and saline soil, and emended description of the genus Sinomicrobium.</title>
        <authorList>
            <person name="Cheng B."/>
            <person name="Li C."/>
            <person name="Lai Q."/>
            <person name="Du M."/>
            <person name="Shao Z."/>
            <person name="Xu P."/>
            <person name="Yang C."/>
        </authorList>
    </citation>
    <scope>NUCLEOTIDE SEQUENCE [LARGE SCALE GENOMIC DNA]</scope>
    <source>
        <strain evidence="7 8">5DNS001</strain>
    </source>
</reference>
<protein>
    <submittedName>
        <fullName evidence="7">Sigma-70 family RNA polymerase sigma factor</fullName>
    </submittedName>
</protein>
<dbReference type="GO" id="GO:0016987">
    <property type="term" value="F:sigma factor activity"/>
    <property type="evidence" value="ECO:0007669"/>
    <property type="project" value="UniProtKB-KW"/>
</dbReference>
<dbReference type="Proteomes" id="UP000267469">
    <property type="component" value="Unassembled WGS sequence"/>
</dbReference>